<feature type="domain" description="AAA" evidence="3">
    <location>
        <begin position="2"/>
        <end position="160"/>
    </location>
</feature>
<keyword evidence="5" id="KW-1185">Reference proteome</keyword>
<reference evidence="4 5" key="1">
    <citation type="submission" date="2023-10" db="EMBL/GenBank/DDBJ databases">
        <title>Virgibacillus soli CC-YMP-6 genome.</title>
        <authorList>
            <person name="Miliotis G."/>
            <person name="Sengupta P."/>
            <person name="Hameed A."/>
            <person name="Chuvochina M."/>
            <person name="Mcdonagh F."/>
            <person name="Simpson A.C."/>
            <person name="Singh N.K."/>
            <person name="Rekha P.D."/>
            <person name="Raman K."/>
            <person name="Hugenholtz P."/>
            <person name="Venkateswaran K."/>
        </authorList>
    </citation>
    <scope>NUCLEOTIDE SEQUENCE [LARGE SCALE GENOMIC DNA]</scope>
    <source>
        <strain evidence="4 5">CC-YMP-6</strain>
    </source>
</reference>
<dbReference type="EMBL" id="JAWDIQ010000001">
    <property type="protein sequence ID" value="MDY0408536.1"/>
    <property type="molecule type" value="Genomic_DNA"/>
</dbReference>
<name>A0ABU5CRP0_9BACI</name>
<dbReference type="Gene3D" id="3.40.50.300">
    <property type="entry name" value="P-loop containing nucleotide triphosphate hydrolases"/>
    <property type="match status" value="1"/>
</dbReference>
<dbReference type="Pfam" id="PF13614">
    <property type="entry name" value="AAA_31"/>
    <property type="match status" value="1"/>
</dbReference>
<sequence>MISFYSGSAGAGKTLFALCFARYLSMQGKRVFYLNLEGLHTTSLYFTEEKQSSAEVLYYLKNNKERLISKIESLKSRDSLTNIEYFSLPPNPEEMEILSREEILGLVHALKQTQHYDYIIIDLDSSLHERNKAALEVSTEVFWLLTADQTSFERSKQIINEDYLETELDQAKIHFVLNKIGETDFDGLNEYNYSIEKRVPFKTAWLEMSEEQKFQSDTKIGESLFQLLKTHMVKAGV</sequence>
<evidence type="ECO:0000313" key="4">
    <source>
        <dbReference type="EMBL" id="MDY0408536.1"/>
    </source>
</evidence>
<evidence type="ECO:0000259" key="3">
    <source>
        <dbReference type="Pfam" id="PF13614"/>
    </source>
</evidence>
<dbReference type="PANTHER" id="PTHR43384:SF6">
    <property type="entry name" value="SEPTUM SITE-DETERMINING PROTEIN MIND HOMOLOG, CHLOROPLASTIC"/>
    <property type="match status" value="1"/>
</dbReference>
<dbReference type="InterPro" id="IPR025669">
    <property type="entry name" value="AAA_dom"/>
</dbReference>
<proteinExistence type="predicted"/>
<organism evidence="4 5">
    <name type="scientific">Paracerasibacillus soli</name>
    <dbReference type="NCBI Taxonomy" id="480284"/>
    <lineage>
        <taxon>Bacteria</taxon>
        <taxon>Bacillati</taxon>
        <taxon>Bacillota</taxon>
        <taxon>Bacilli</taxon>
        <taxon>Bacillales</taxon>
        <taxon>Bacillaceae</taxon>
        <taxon>Paracerasibacillus</taxon>
    </lineage>
</organism>
<protein>
    <submittedName>
        <fullName evidence="4">AAA family ATPase</fullName>
    </submittedName>
</protein>
<evidence type="ECO:0000256" key="1">
    <source>
        <dbReference type="ARBA" id="ARBA00022741"/>
    </source>
</evidence>
<gene>
    <name evidence="4" type="ORF">RWD45_08145</name>
</gene>
<keyword evidence="2" id="KW-0067">ATP-binding</keyword>
<evidence type="ECO:0000256" key="2">
    <source>
        <dbReference type="ARBA" id="ARBA00022840"/>
    </source>
</evidence>
<dbReference type="RefSeq" id="WP_320379814.1">
    <property type="nucleotide sequence ID" value="NZ_JAWDIQ010000001.1"/>
</dbReference>
<dbReference type="SUPFAM" id="SSF52540">
    <property type="entry name" value="P-loop containing nucleoside triphosphate hydrolases"/>
    <property type="match status" value="1"/>
</dbReference>
<dbReference type="InterPro" id="IPR050625">
    <property type="entry name" value="ParA/MinD_ATPase"/>
</dbReference>
<dbReference type="Proteomes" id="UP001275315">
    <property type="component" value="Unassembled WGS sequence"/>
</dbReference>
<keyword evidence="1" id="KW-0547">Nucleotide-binding</keyword>
<accession>A0ABU5CRP0</accession>
<dbReference type="PANTHER" id="PTHR43384">
    <property type="entry name" value="SEPTUM SITE-DETERMINING PROTEIN MIND HOMOLOG, CHLOROPLASTIC-RELATED"/>
    <property type="match status" value="1"/>
</dbReference>
<comment type="caution">
    <text evidence="4">The sequence shown here is derived from an EMBL/GenBank/DDBJ whole genome shotgun (WGS) entry which is preliminary data.</text>
</comment>
<evidence type="ECO:0000313" key="5">
    <source>
        <dbReference type="Proteomes" id="UP001275315"/>
    </source>
</evidence>
<dbReference type="InterPro" id="IPR027417">
    <property type="entry name" value="P-loop_NTPase"/>
</dbReference>